<evidence type="ECO:0000256" key="5">
    <source>
        <dbReference type="ARBA" id="ARBA00023125"/>
    </source>
</evidence>
<dbReference type="PANTHER" id="PTHR16112">
    <property type="entry name" value="METHYL-CPG BINDING PROTEIN, DROSOPHILA"/>
    <property type="match status" value="1"/>
</dbReference>
<dbReference type="GO" id="GO:0003677">
    <property type="term" value="F:DNA binding"/>
    <property type="evidence" value="ECO:0007669"/>
    <property type="project" value="UniProtKB-UniRule"/>
</dbReference>
<feature type="region of interest" description="Disordered" evidence="8">
    <location>
        <begin position="489"/>
        <end position="559"/>
    </location>
</feature>
<dbReference type="SMART" id="SM00293">
    <property type="entry name" value="PWWP"/>
    <property type="match status" value="1"/>
</dbReference>
<evidence type="ECO:0000313" key="12">
    <source>
        <dbReference type="Proteomes" id="UP001186944"/>
    </source>
</evidence>
<feature type="compositionally biased region" description="Basic and acidic residues" evidence="8">
    <location>
        <begin position="533"/>
        <end position="551"/>
    </location>
</feature>
<dbReference type="SMART" id="SM00980">
    <property type="entry name" value="THAP"/>
    <property type="match status" value="1"/>
</dbReference>
<feature type="compositionally biased region" description="Basic and acidic residues" evidence="8">
    <location>
        <begin position="390"/>
        <end position="399"/>
    </location>
</feature>
<keyword evidence="5 7" id="KW-0238">DNA-binding</keyword>
<dbReference type="CDD" id="cd20140">
    <property type="entry name" value="PWWP_PWWP2"/>
    <property type="match status" value="1"/>
</dbReference>
<dbReference type="SUPFAM" id="SSF57716">
    <property type="entry name" value="Glucocorticoid receptor-like (DNA-binding domain)"/>
    <property type="match status" value="1"/>
</dbReference>
<dbReference type="InterPro" id="IPR006612">
    <property type="entry name" value="THAP_Znf"/>
</dbReference>
<feature type="region of interest" description="Disordered" evidence="8">
    <location>
        <begin position="159"/>
        <end position="184"/>
    </location>
</feature>
<evidence type="ECO:0000256" key="2">
    <source>
        <dbReference type="ARBA" id="ARBA00022771"/>
    </source>
</evidence>
<feature type="region of interest" description="Disordered" evidence="8">
    <location>
        <begin position="377"/>
        <end position="421"/>
    </location>
</feature>
<evidence type="ECO:0000313" key="11">
    <source>
        <dbReference type="EMBL" id="KAK3094853.1"/>
    </source>
</evidence>
<dbReference type="PROSITE" id="PS50950">
    <property type="entry name" value="ZF_THAP"/>
    <property type="match status" value="1"/>
</dbReference>
<proteinExistence type="predicted"/>
<comment type="caution">
    <text evidence="11">The sequence shown here is derived from an EMBL/GenBank/DDBJ whole genome shotgun (WGS) entry which is preliminary data.</text>
</comment>
<feature type="compositionally biased region" description="Polar residues" evidence="8">
    <location>
        <begin position="168"/>
        <end position="184"/>
    </location>
</feature>
<dbReference type="Pfam" id="PF00855">
    <property type="entry name" value="PWWP"/>
    <property type="match status" value="1"/>
</dbReference>
<evidence type="ECO:0000256" key="8">
    <source>
        <dbReference type="SAM" id="MobiDB-lite"/>
    </source>
</evidence>
<keyword evidence="3" id="KW-0862">Zinc</keyword>
<evidence type="ECO:0000256" key="1">
    <source>
        <dbReference type="ARBA" id="ARBA00022723"/>
    </source>
</evidence>
<evidence type="ECO:0000256" key="6">
    <source>
        <dbReference type="ARBA" id="ARBA00023163"/>
    </source>
</evidence>
<dbReference type="AlphaFoldDB" id="A0AA88XZL0"/>
<feature type="compositionally biased region" description="Polar residues" evidence="8">
    <location>
        <begin position="315"/>
        <end position="331"/>
    </location>
</feature>
<dbReference type="Gene3D" id="2.30.30.140">
    <property type="match status" value="1"/>
</dbReference>
<dbReference type="InterPro" id="IPR000313">
    <property type="entry name" value="PWWP_dom"/>
</dbReference>
<feature type="domain" description="PWWP" evidence="9">
    <location>
        <begin position="593"/>
        <end position="653"/>
    </location>
</feature>
<sequence length="693" mass="78653">MNCSNTNNDGVSLHFFPTSQPILNQWNSFVKTKSKNWHGPTKYSVLCSDHFDESCYPDEYKIRKSMGFPPLKKKRLKENAVPTIQKQAAAPTTTGETDADELEDLQSQWIYPNATSTPYRKKGPRMAFVKRENSRVRHFRGILLDASKRNIPHGLCTWPSDKDDDQKQAMSSGDQTAATELQAPATTLRHTYLKPSENTNNLIQYQFHKFPRPFKDRPARNIRLRPRSTLCSKCKAVCQETEKGIIPIGQGHGLKQEKVTTQNNPQPSYLPPATKSPLREGLRKATRASPCIKINVGEGTVLKIPPRLHDEVDGESNTSQVEDNVDGTNDTQDSDSEKKTKKTVKKMKEKLTLVNEHENNEDAETVSDPIVTEIGIHHKKHKRKHRHKRDSIENEEKDTGTILEAVDENGESPRDQFETQSQRPRLLYTWRHHKGLSPRRENTDSNIDLSKQNFSPKQGFDSGVTQDLSISVPTKIIVRQKSVDIGPKKEYKLRSREKRISTDSSESIRHDHNSGSEFDKYSLISSATEDESESAKSADEADRSSVDEESLKSSPVPTVETTPNVDVFRSLMMKIHTRDVTKCIATDGRTIHVGDIVWGKIKGFPWWPGRVLSISVSERESGLVIRKLAHVSWFGSSTMSHIQCSDLYPFLEDFKLRYNRKKRGPYKVAIKQATIAAQSITNTHHIDFSEYDL</sequence>
<feature type="compositionally biased region" description="Basic residues" evidence="8">
    <location>
        <begin position="377"/>
        <end position="389"/>
    </location>
</feature>
<dbReference type="SMART" id="SM00692">
    <property type="entry name" value="DM3"/>
    <property type="match status" value="1"/>
</dbReference>
<dbReference type="GO" id="GO:0005634">
    <property type="term" value="C:nucleus"/>
    <property type="evidence" value="ECO:0007669"/>
    <property type="project" value="TreeGrafter"/>
</dbReference>
<organism evidence="11 12">
    <name type="scientific">Pinctada imbricata</name>
    <name type="common">Atlantic pearl-oyster</name>
    <name type="synonym">Pinctada martensii</name>
    <dbReference type="NCBI Taxonomy" id="66713"/>
    <lineage>
        <taxon>Eukaryota</taxon>
        <taxon>Metazoa</taxon>
        <taxon>Spiralia</taxon>
        <taxon>Lophotrochozoa</taxon>
        <taxon>Mollusca</taxon>
        <taxon>Bivalvia</taxon>
        <taxon>Autobranchia</taxon>
        <taxon>Pteriomorphia</taxon>
        <taxon>Pterioida</taxon>
        <taxon>Pterioidea</taxon>
        <taxon>Pteriidae</taxon>
        <taxon>Pinctada</taxon>
    </lineage>
</organism>
<keyword evidence="6" id="KW-0804">Transcription</keyword>
<gene>
    <name evidence="11" type="ORF">FSP39_007090</name>
</gene>
<evidence type="ECO:0000259" key="10">
    <source>
        <dbReference type="PROSITE" id="PS50950"/>
    </source>
</evidence>
<dbReference type="Pfam" id="PF05485">
    <property type="entry name" value="THAP"/>
    <property type="match status" value="1"/>
</dbReference>
<dbReference type="GO" id="GO:0003682">
    <property type="term" value="F:chromatin binding"/>
    <property type="evidence" value="ECO:0007669"/>
    <property type="project" value="TreeGrafter"/>
</dbReference>
<feature type="compositionally biased region" description="Basic and acidic residues" evidence="8">
    <location>
        <begin position="489"/>
        <end position="520"/>
    </location>
</feature>
<feature type="compositionally biased region" description="Polar residues" evidence="8">
    <location>
        <begin position="444"/>
        <end position="456"/>
    </location>
</feature>
<dbReference type="Proteomes" id="UP001186944">
    <property type="component" value="Unassembled WGS sequence"/>
</dbReference>
<feature type="region of interest" description="Disordered" evidence="8">
    <location>
        <begin position="253"/>
        <end position="285"/>
    </location>
</feature>
<keyword evidence="12" id="KW-1185">Reference proteome</keyword>
<evidence type="ECO:0000256" key="4">
    <source>
        <dbReference type="ARBA" id="ARBA00023015"/>
    </source>
</evidence>
<feature type="region of interest" description="Disordered" evidence="8">
    <location>
        <begin position="433"/>
        <end position="462"/>
    </location>
</feature>
<feature type="domain" description="THAP-type" evidence="10">
    <location>
        <begin position="1"/>
        <end position="85"/>
    </location>
</feature>
<dbReference type="PANTHER" id="PTHR16112:SF22">
    <property type="entry name" value="PWWP DOMAIN-CONTAINING 2B"/>
    <property type="match status" value="1"/>
</dbReference>
<dbReference type="GO" id="GO:0008270">
    <property type="term" value="F:zinc ion binding"/>
    <property type="evidence" value="ECO:0007669"/>
    <property type="project" value="UniProtKB-KW"/>
</dbReference>
<feature type="region of interest" description="Disordered" evidence="8">
    <location>
        <begin position="305"/>
        <end position="345"/>
    </location>
</feature>
<evidence type="ECO:0000256" key="7">
    <source>
        <dbReference type="PROSITE-ProRule" id="PRU00309"/>
    </source>
</evidence>
<name>A0AA88XZL0_PINIB</name>
<evidence type="ECO:0000259" key="9">
    <source>
        <dbReference type="PROSITE" id="PS50812"/>
    </source>
</evidence>
<accession>A0AA88XZL0</accession>
<dbReference type="GO" id="GO:0010369">
    <property type="term" value="C:chromocenter"/>
    <property type="evidence" value="ECO:0007669"/>
    <property type="project" value="TreeGrafter"/>
</dbReference>
<keyword evidence="2 7" id="KW-0863">Zinc-finger</keyword>
<dbReference type="PROSITE" id="PS50812">
    <property type="entry name" value="PWWP"/>
    <property type="match status" value="1"/>
</dbReference>
<dbReference type="EMBL" id="VSWD01000008">
    <property type="protein sequence ID" value="KAK3094853.1"/>
    <property type="molecule type" value="Genomic_DNA"/>
</dbReference>
<dbReference type="SUPFAM" id="SSF63748">
    <property type="entry name" value="Tudor/PWWP/MBT"/>
    <property type="match status" value="1"/>
</dbReference>
<keyword evidence="1" id="KW-0479">Metal-binding</keyword>
<reference evidence="11" key="1">
    <citation type="submission" date="2019-08" db="EMBL/GenBank/DDBJ databases">
        <title>The improved chromosome-level genome for the pearl oyster Pinctada fucata martensii using PacBio sequencing and Hi-C.</title>
        <authorList>
            <person name="Zheng Z."/>
        </authorList>
    </citation>
    <scope>NUCLEOTIDE SEQUENCE</scope>
    <source>
        <strain evidence="11">ZZ-2019</strain>
        <tissue evidence="11">Adductor muscle</tissue>
    </source>
</reference>
<dbReference type="FunFam" id="2.30.30.140:FF:000036">
    <property type="entry name" value="PWWP domain-containing protein 2A"/>
    <property type="match status" value="1"/>
</dbReference>
<keyword evidence="4" id="KW-0805">Transcription regulation</keyword>
<evidence type="ECO:0008006" key="13">
    <source>
        <dbReference type="Google" id="ProtNLM"/>
    </source>
</evidence>
<protein>
    <recommendedName>
        <fullName evidence="13">PWWP domain-containing protein</fullName>
    </recommendedName>
</protein>
<evidence type="ECO:0000256" key="3">
    <source>
        <dbReference type="ARBA" id="ARBA00022833"/>
    </source>
</evidence>